<dbReference type="Pfam" id="PF09565">
    <property type="entry name" value="RE_NgoFVII"/>
    <property type="match status" value="1"/>
</dbReference>
<sequence>MQNAAEPASMRHAIVDLMREPTEVRIASAYVTRGGCDILLDSLRAAVSAARFQAMPKVLITSFDFGLTEPQALRAWKSLPNASLRVAGSEGIPRGSLLPSRAYHPKLYAFGRDDGTYGVLVGSANLTARGFSINSEAAWSSQLSQEQIAAAFLKAEFGTVPADDDLITAYEALRAARPAPPEVAREALRVEVPVPQNAAMLPWFGDEVAQGRLVPANFGSMWIQAARLQGGSRNQLELPRGGNKFFGFNFNYHHLDDNIRIGEVRLRSGAMEWPDCVVAWHGQINEMERINLPTRFKGGFEYENTCIMFRRLENDVFELIVAPWDSDLSRSWRQASADRNLTFRLGKRARATGRLVGVL</sequence>
<dbReference type="Proteomes" id="UP000005324">
    <property type="component" value="Unassembled WGS sequence"/>
</dbReference>
<feature type="domain" description="Restriction endonuclease type II NgoFVII N-terminal" evidence="1">
    <location>
        <begin position="15"/>
        <end position="134"/>
    </location>
</feature>
<reference evidence="2 3" key="1">
    <citation type="submission" date="2010-04" db="EMBL/GenBank/DDBJ databases">
        <authorList>
            <person name="Qin X."/>
            <person name="Bachman B."/>
            <person name="Battles P."/>
            <person name="Bell A."/>
            <person name="Bess C."/>
            <person name="Bickham C."/>
            <person name="Chaboub L."/>
            <person name="Chen D."/>
            <person name="Coyle M."/>
            <person name="Deiros D.R."/>
            <person name="Dinh H."/>
            <person name="Forbes L."/>
            <person name="Fowler G."/>
            <person name="Francisco L."/>
            <person name="Fu Q."/>
            <person name="Gubbala S."/>
            <person name="Hale W."/>
            <person name="Han Y."/>
            <person name="Hemphill L."/>
            <person name="Highlander S.K."/>
            <person name="Hirani K."/>
            <person name="Hogues M."/>
            <person name="Jackson L."/>
            <person name="Jakkamsetti A."/>
            <person name="Javaid M."/>
            <person name="Jiang H."/>
            <person name="Korchina V."/>
            <person name="Kovar C."/>
            <person name="Lara F."/>
            <person name="Lee S."/>
            <person name="Mata R."/>
            <person name="Mathew T."/>
            <person name="Moen C."/>
            <person name="Morales K."/>
            <person name="Munidasa M."/>
            <person name="Nazareth L."/>
            <person name="Ngo R."/>
            <person name="Nguyen L."/>
            <person name="Okwuonu G."/>
            <person name="Ongeri F."/>
            <person name="Patil S."/>
            <person name="Petrosino J."/>
            <person name="Pham C."/>
            <person name="Pham P."/>
            <person name="Pu L.-L."/>
            <person name="Puazo M."/>
            <person name="Raj R."/>
            <person name="Reid J."/>
            <person name="Rouhana J."/>
            <person name="Saada N."/>
            <person name="Shang Y."/>
            <person name="Simmons D."/>
            <person name="Thornton R."/>
            <person name="Warren J."/>
            <person name="Weissenberger G."/>
            <person name="Zhang J."/>
            <person name="Zhang L."/>
            <person name="Zhou C."/>
            <person name="Zhu D."/>
            <person name="Muzny D."/>
            <person name="Worley K."/>
            <person name="Gibbs R."/>
        </authorList>
    </citation>
    <scope>NUCLEOTIDE SEQUENCE [LARGE SCALE GENOMIC DNA]</scope>
    <source>
        <strain evidence="2 3">ATCC 49957</strain>
    </source>
</reference>
<gene>
    <name evidence="2" type="ORF">HMPREF0731_4169</name>
</gene>
<dbReference type="EMBL" id="ADVL01000760">
    <property type="protein sequence ID" value="EFH09614.1"/>
    <property type="molecule type" value="Genomic_DNA"/>
</dbReference>
<name>D5RSV7_9PROT</name>
<proteinExistence type="predicted"/>
<dbReference type="HOGENOM" id="CLU_771346_0_0_5"/>
<protein>
    <recommendedName>
        <fullName evidence="1">Restriction endonuclease type II NgoFVII N-terminal domain-containing protein</fullName>
    </recommendedName>
</protein>
<dbReference type="CDD" id="cd09117">
    <property type="entry name" value="PLDc_Bfil_DEXD_like"/>
    <property type="match status" value="1"/>
</dbReference>
<evidence type="ECO:0000313" key="3">
    <source>
        <dbReference type="Proteomes" id="UP000005324"/>
    </source>
</evidence>
<organism evidence="2 3">
    <name type="scientific">Pseudoroseomonas cervicalis ATCC 49957</name>
    <dbReference type="NCBI Taxonomy" id="525371"/>
    <lineage>
        <taxon>Bacteria</taxon>
        <taxon>Pseudomonadati</taxon>
        <taxon>Pseudomonadota</taxon>
        <taxon>Alphaproteobacteria</taxon>
        <taxon>Acetobacterales</taxon>
        <taxon>Roseomonadaceae</taxon>
        <taxon>Roseomonas</taxon>
    </lineage>
</organism>
<evidence type="ECO:0000313" key="2">
    <source>
        <dbReference type="EMBL" id="EFH09614.1"/>
    </source>
</evidence>
<dbReference type="AlphaFoldDB" id="D5RSV7"/>
<comment type="caution">
    <text evidence="2">The sequence shown here is derived from an EMBL/GenBank/DDBJ whole genome shotgun (WGS) entry which is preliminary data.</text>
</comment>
<keyword evidence="3" id="KW-1185">Reference proteome</keyword>
<evidence type="ECO:0000259" key="1">
    <source>
        <dbReference type="Pfam" id="PF09565"/>
    </source>
</evidence>
<dbReference type="InterPro" id="IPR019065">
    <property type="entry name" value="RE_NgoFVII_N"/>
</dbReference>
<dbReference type="Gene3D" id="3.30.870.10">
    <property type="entry name" value="Endonuclease Chain A"/>
    <property type="match status" value="1"/>
</dbReference>
<dbReference type="SUPFAM" id="SSF56024">
    <property type="entry name" value="Phospholipase D/nuclease"/>
    <property type="match status" value="1"/>
</dbReference>
<accession>D5RSV7</accession>